<evidence type="ECO:0000256" key="5">
    <source>
        <dbReference type="ARBA" id="ARBA00023274"/>
    </source>
</evidence>
<dbReference type="Pfam" id="PF06984">
    <property type="entry name" value="MRP-L47"/>
    <property type="match status" value="1"/>
</dbReference>
<dbReference type="VEuPathDB" id="FungiDB:DD237_000972"/>
<comment type="caution">
    <text evidence="7">The sequence shown here is derived from an EMBL/GenBank/DDBJ whole genome shotgun (WGS) entry which is preliminary data.</text>
</comment>
<dbReference type="AlphaFoldDB" id="A0A3M6VD18"/>
<dbReference type="OrthoDB" id="270763at2759"/>
<organism evidence="7 8">
    <name type="scientific">Peronospora effusa</name>
    <dbReference type="NCBI Taxonomy" id="542832"/>
    <lineage>
        <taxon>Eukaryota</taxon>
        <taxon>Sar</taxon>
        <taxon>Stramenopiles</taxon>
        <taxon>Oomycota</taxon>
        <taxon>Peronosporomycetes</taxon>
        <taxon>Peronosporales</taxon>
        <taxon>Peronosporaceae</taxon>
        <taxon>Peronospora</taxon>
    </lineage>
</organism>
<sequence length="144" mass="16386">MSFQLRRLFGGLRVNAGQTARRGLEDFFPVQKIAGEGAKVSSLTQVPASVGSKQVAVGGDWKAWMLREKSTEDLHKLWFVLLKERNALLTELQHCRAKNLAMSNPSRRTKVKKSMARIKLVLHERSQIYRANQQKKVVEEALEK</sequence>
<dbReference type="EMBL" id="QLLG01000277">
    <property type="protein sequence ID" value="RMX64925.1"/>
    <property type="molecule type" value="Genomic_DNA"/>
</dbReference>
<dbReference type="SUPFAM" id="SSF46561">
    <property type="entry name" value="Ribosomal protein L29 (L29p)"/>
    <property type="match status" value="1"/>
</dbReference>
<keyword evidence="8" id="KW-1185">Reference proteome</keyword>
<dbReference type="Gene3D" id="6.10.330.20">
    <property type="match status" value="1"/>
</dbReference>
<dbReference type="GO" id="GO:0003735">
    <property type="term" value="F:structural constituent of ribosome"/>
    <property type="evidence" value="ECO:0007669"/>
    <property type="project" value="InterPro"/>
</dbReference>
<evidence type="ECO:0000313" key="8">
    <source>
        <dbReference type="Proteomes" id="UP000282087"/>
    </source>
</evidence>
<dbReference type="GO" id="GO:0005762">
    <property type="term" value="C:mitochondrial large ribosomal subunit"/>
    <property type="evidence" value="ECO:0007669"/>
    <property type="project" value="TreeGrafter"/>
</dbReference>
<dbReference type="PANTHER" id="PTHR21183:SF18">
    <property type="entry name" value="LARGE RIBOSOMAL SUBUNIT PROTEIN UL29M"/>
    <property type="match status" value="1"/>
</dbReference>
<dbReference type="InterPro" id="IPR010729">
    <property type="entry name" value="Ribosomal_uL29_mit"/>
</dbReference>
<comment type="subcellular location">
    <subcellularLocation>
        <location evidence="1">Mitochondrion</location>
    </subcellularLocation>
</comment>
<dbReference type="PANTHER" id="PTHR21183">
    <property type="entry name" value="RIBOSOMAL PROTEIN L47, MITOCHONDRIAL-RELATED"/>
    <property type="match status" value="1"/>
</dbReference>
<dbReference type="STRING" id="542832.A0A3M6VD18"/>
<name>A0A3M6VD18_9STRA</name>
<reference evidence="7 8" key="1">
    <citation type="submission" date="2018-06" db="EMBL/GenBank/DDBJ databases">
        <title>Comparative genomics of downy mildews reveals potential adaptations to biotrophy.</title>
        <authorList>
            <person name="Fletcher K."/>
            <person name="Klosterman S.J."/>
            <person name="Derevnina L."/>
            <person name="Martin F."/>
            <person name="Koike S."/>
            <person name="Reyes Chin-Wo S."/>
            <person name="Mou B."/>
            <person name="Michelmore R."/>
        </authorList>
    </citation>
    <scope>NUCLEOTIDE SEQUENCE [LARGE SCALE GENOMIC DNA]</scope>
    <source>
        <strain evidence="7 8">R14</strain>
    </source>
</reference>
<evidence type="ECO:0000256" key="3">
    <source>
        <dbReference type="ARBA" id="ARBA00022980"/>
    </source>
</evidence>
<evidence type="ECO:0000256" key="2">
    <source>
        <dbReference type="ARBA" id="ARBA00009254"/>
    </source>
</evidence>
<comment type="similarity">
    <text evidence="2">Belongs to the universal ribosomal protein uL29 family.</text>
</comment>
<evidence type="ECO:0000313" key="7">
    <source>
        <dbReference type="EMBL" id="RMX64925.1"/>
    </source>
</evidence>
<dbReference type="GO" id="GO:0032543">
    <property type="term" value="P:mitochondrial translation"/>
    <property type="evidence" value="ECO:0007669"/>
    <property type="project" value="TreeGrafter"/>
</dbReference>
<dbReference type="Proteomes" id="UP000282087">
    <property type="component" value="Unassembled WGS sequence"/>
</dbReference>
<dbReference type="InterPro" id="IPR036049">
    <property type="entry name" value="Ribosomal_uL29_sf"/>
</dbReference>
<gene>
    <name evidence="7" type="ORF">DD238_006756</name>
</gene>
<protein>
    <recommendedName>
        <fullName evidence="6">Large ribosomal subunit protein uL29m</fullName>
    </recommendedName>
</protein>
<keyword evidence="3" id="KW-0689">Ribosomal protein</keyword>
<keyword evidence="4" id="KW-0496">Mitochondrion</keyword>
<proteinExistence type="inferred from homology"/>
<keyword evidence="5" id="KW-0687">Ribonucleoprotein</keyword>
<evidence type="ECO:0000256" key="1">
    <source>
        <dbReference type="ARBA" id="ARBA00004173"/>
    </source>
</evidence>
<evidence type="ECO:0000256" key="6">
    <source>
        <dbReference type="ARBA" id="ARBA00035289"/>
    </source>
</evidence>
<dbReference type="InterPro" id="IPR038340">
    <property type="entry name" value="MRP-L47_sf"/>
</dbReference>
<evidence type="ECO:0000256" key="4">
    <source>
        <dbReference type="ARBA" id="ARBA00023128"/>
    </source>
</evidence>
<accession>A0A3M6VD18</accession>